<dbReference type="InterPro" id="IPR016017">
    <property type="entry name" value="GDNF/GAS1"/>
</dbReference>
<keyword evidence="3" id="KW-0732">Signal</keyword>
<reference evidence="8" key="1">
    <citation type="submission" date="2023-03" db="EMBL/GenBank/DDBJ databases">
        <title>Chromosome-level genomes of two armyworms, Mythimna separata and Mythimna loreyi, provide insights into the biosynthesis and reception of sex pheromones.</title>
        <authorList>
            <person name="Zhao H."/>
        </authorList>
    </citation>
    <scope>NUCLEOTIDE SEQUENCE</scope>
    <source>
        <strain evidence="8">BeijingLab</strain>
        <tissue evidence="8">Pupa</tissue>
    </source>
</reference>
<dbReference type="AlphaFoldDB" id="A0AAD7YK53"/>
<keyword evidence="5" id="KW-0325">Glycoprotein</keyword>
<keyword evidence="9" id="KW-1185">Reference proteome</keyword>
<evidence type="ECO:0000313" key="8">
    <source>
        <dbReference type="EMBL" id="KAJ8717845.1"/>
    </source>
</evidence>
<dbReference type="EMBL" id="JARGEI010000016">
    <property type="protein sequence ID" value="KAJ8717845.1"/>
    <property type="molecule type" value="Genomic_DNA"/>
</dbReference>
<evidence type="ECO:0000259" key="7">
    <source>
        <dbReference type="Pfam" id="PF02351"/>
    </source>
</evidence>
<evidence type="ECO:0000256" key="2">
    <source>
        <dbReference type="ARBA" id="ARBA00022475"/>
    </source>
</evidence>
<keyword evidence="6" id="KW-1133">Transmembrane helix</keyword>
<evidence type="ECO:0000256" key="3">
    <source>
        <dbReference type="ARBA" id="ARBA00022729"/>
    </source>
</evidence>
<sequence>MQQVYFVQRAFIPKRHKRSSKLSNEHEPCDYGESGEARFVMWLVAAVLAACAAVGGAMSCTEARTRCAYRTGCGAALGNYMMMCEAVLTEPTRASSCPRECGNALIALTSTEEGKELMSCECEDEYCLEAKQRIDICRPQVLKGAANATSSCSLSQLICLADAQCATALQYYLRLCRSMFRGRKCSNKCLNSIEILRKQDKAAALTACQCDGNDYDCPRIQNNLARLCYHKMKNHTKNHDRHGERERHKKPIEEVPPVSAAQYVRISGLIALICVSSYSFIT</sequence>
<comment type="subcellular location">
    <subcellularLocation>
        <location evidence="1">Cell membrane</location>
    </subcellularLocation>
</comment>
<evidence type="ECO:0000256" key="4">
    <source>
        <dbReference type="ARBA" id="ARBA00023136"/>
    </source>
</evidence>
<accession>A0AAD7YK53</accession>
<dbReference type="PANTHER" id="PTHR16840:SF3">
    <property type="entry name" value="GROWTH ARREST-SPECIFIC PROTEIN 1"/>
    <property type="match status" value="1"/>
</dbReference>
<organism evidence="8 9">
    <name type="scientific">Mythimna separata</name>
    <name type="common">Oriental armyworm</name>
    <name type="synonym">Pseudaletia separata</name>
    <dbReference type="NCBI Taxonomy" id="271217"/>
    <lineage>
        <taxon>Eukaryota</taxon>
        <taxon>Metazoa</taxon>
        <taxon>Ecdysozoa</taxon>
        <taxon>Arthropoda</taxon>
        <taxon>Hexapoda</taxon>
        <taxon>Insecta</taxon>
        <taxon>Pterygota</taxon>
        <taxon>Neoptera</taxon>
        <taxon>Endopterygota</taxon>
        <taxon>Lepidoptera</taxon>
        <taxon>Glossata</taxon>
        <taxon>Ditrysia</taxon>
        <taxon>Noctuoidea</taxon>
        <taxon>Noctuidae</taxon>
        <taxon>Noctuinae</taxon>
        <taxon>Hadenini</taxon>
        <taxon>Mythimna</taxon>
    </lineage>
</organism>
<feature type="transmembrane region" description="Helical" evidence="6">
    <location>
        <begin position="39"/>
        <end position="60"/>
    </location>
</feature>
<protein>
    <recommendedName>
        <fullName evidence="7">GDNF/GAS1 domain-containing protein</fullName>
    </recommendedName>
</protein>
<dbReference type="Pfam" id="PF02351">
    <property type="entry name" value="GDNF"/>
    <property type="match status" value="1"/>
</dbReference>
<dbReference type="InterPro" id="IPR039596">
    <property type="entry name" value="GAS1"/>
</dbReference>
<evidence type="ECO:0000256" key="6">
    <source>
        <dbReference type="SAM" id="Phobius"/>
    </source>
</evidence>
<proteinExistence type="predicted"/>
<gene>
    <name evidence="8" type="ORF">PYW07_005775</name>
</gene>
<keyword evidence="4 6" id="KW-0472">Membrane</keyword>
<keyword evidence="6" id="KW-0812">Transmembrane</keyword>
<evidence type="ECO:0000256" key="1">
    <source>
        <dbReference type="ARBA" id="ARBA00004236"/>
    </source>
</evidence>
<dbReference type="PANTHER" id="PTHR16840">
    <property type="entry name" value="GROWTH ARREST-SPECIFIC PROTEIN 1"/>
    <property type="match status" value="1"/>
</dbReference>
<dbReference type="Proteomes" id="UP001231518">
    <property type="component" value="Chromosome 18"/>
</dbReference>
<evidence type="ECO:0000256" key="5">
    <source>
        <dbReference type="ARBA" id="ARBA00023180"/>
    </source>
</evidence>
<evidence type="ECO:0000313" key="9">
    <source>
        <dbReference type="Proteomes" id="UP001231518"/>
    </source>
</evidence>
<keyword evidence="2" id="KW-1003">Cell membrane</keyword>
<comment type="caution">
    <text evidence="8">The sequence shown here is derived from an EMBL/GenBank/DDBJ whole genome shotgun (WGS) entry which is preliminary data.</text>
</comment>
<name>A0AAD7YK53_MYTSE</name>
<feature type="domain" description="GDNF/GAS1" evidence="7">
    <location>
        <begin position="152"/>
        <end position="225"/>
    </location>
</feature>
<dbReference type="GO" id="GO:0005886">
    <property type="term" value="C:plasma membrane"/>
    <property type="evidence" value="ECO:0007669"/>
    <property type="project" value="UniProtKB-SubCell"/>
</dbReference>
<dbReference type="GO" id="GO:0051726">
    <property type="term" value="P:regulation of cell cycle"/>
    <property type="evidence" value="ECO:0007669"/>
    <property type="project" value="InterPro"/>
</dbReference>